<dbReference type="STRING" id="683960.A0A1E3P2A1"/>
<evidence type="ECO:0008006" key="10">
    <source>
        <dbReference type="Google" id="ProtNLM"/>
    </source>
</evidence>
<protein>
    <recommendedName>
        <fullName evidence="10">Stress response RCI peptide</fullName>
    </recommendedName>
</protein>
<keyword evidence="4 7" id="KW-1133">Transmembrane helix</keyword>
<comment type="subcellular location">
    <subcellularLocation>
        <location evidence="1">Membrane</location>
    </subcellularLocation>
</comment>
<dbReference type="Proteomes" id="UP000094112">
    <property type="component" value="Unassembled WGS sequence"/>
</dbReference>
<comment type="similarity">
    <text evidence="2">Belongs to the UPF0057 (PMP3) family.</text>
</comment>
<keyword evidence="9" id="KW-1185">Reference proteome</keyword>
<feature type="compositionally biased region" description="Basic and acidic residues" evidence="6">
    <location>
        <begin position="123"/>
        <end position="140"/>
    </location>
</feature>
<feature type="region of interest" description="Disordered" evidence="6">
    <location>
        <begin position="77"/>
        <end position="140"/>
    </location>
</feature>
<name>A0A1E3P2A1_WICAA</name>
<evidence type="ECO:0000313" key="8">
    <source>
        <dbReference type="EMBL" id="ODQ59525.1"/>
    </source>
</evidence>
<evidence type="ECO:0000256" key="6">
    <source>
        <dbReference type="SAM" id="MobiDB-lite"/>
    </source>
</evidence>
<dbReference type="AlphaFoldDB" id="A0A1E3P2A1"/>
<evidence type="ECO:0000256" key="4">
    <source>
        <dbReference type="ARBA" id="ARBA00022989"/>
    </source>
</evidence>
<dbReference type="EMBL" id="KV454210">
    <property type="protein sequence ID" value="ODQ59525.1"/>
    <property type="molecule type" value="Genomic_DNA"/>
</dbReference>
<evidence type="ECO:0000256" key="7">
    <source>
        <dbReference type="SAM" id="Phobius"/>
    </source>
</evidence>
<feature type="compositionally biased region" description="Polar residues" evidence="6">
    <location>
        <begin position="81"/>
        <end position="90"/>
    </location>
</feature>
<evidence type="ECO:0000313" key="9">
    <source>
        <dbReference type="Proteomes" id="UP000094112"/>
    </source>
</evidence>
<keyword evidence="3 7" id="KW-0812">Transmembrane</keyword>
<dbReference type="Pfam" id="PF01679">
    <property type="entry name" value="Pmp3"/>
    <property type="match status" value="1"/>
</dbReference>
<organism evidence="8 9">
    <name type="scientific">Wickerhamomyces anomalus (strain ATCC 58044 / CBS 1984 / NCYC 433 / NRRL Y-366-8)</name>
    <name type="common">Yeast</name>
    <name type="synonym">Hansenula anomala</name>
    <dbReference type="NCBI Taxonomy" id="683960"/>
    <lineage>
        <taxon>Eukaryota</taxon>
        <taxon>Fungi</taxon>
        <taxon>Dikarya</taxon>
        <taxon>Ascomycota</taxon>
        <taxon>Saccharomycotina</taxon>
        <taxon>Saccharomycetes</taxon>
        <taxon>Phaffomycetales</taxon>
        <taxon>Wickerhamomycetaceae</taxon>
        <taxon>Wickerhamomyces</taxon>
    </lineage>
</organism>
<dbReference type="RefSeq" id="XP_019038732.1">
    <property type="nucleotide sequence ID" value="XM_019186280.1"/>
</dbReference>
<feature type="transmembrane region" description="Helical" evidence="7">
    <location>
        <begin position="9"/>
        <end position="28"/>
    </location>
</feature>
<dbReference type="GeneID" id="30203526"/>
<evidence type="ECO:0000256" key="1">
    <source>
        <dbReference type="ARBA" id="ARBA00004370"/>
    </source>
</evidence>
<accession>A0A1E3P2A1</accession>
<dbReference type="GO" id="GO:0016020">
    <property type="term" value="C:membrane"/>
    <property type="evidence" value="ECO:0007669"/>
    <property type="project" value="UniProtKB-SubCell"/>
</dbReference>
<evidence type="ECO:0000256" key="5">
    <source>
        <dbReference type="ARBA" id="ARBA00023136"/>
    </source>
</evidence>
<evidence type="ECO:0000256" key="2">
    <source>
        <dbReference type="ARBA" id="ARBA00009530"/>
    </source>
</evidence>
<reference evidence="8 9" key="1">
    <citation type="journal article" date="2016" name="Proc. Natl. Acad. Sci. U.S.A.">
        <title>Comparative genomics of biotechnologically important yeasts.</title>
        <authorList>
            <person name="Riley R."/>
            <person name="Haridas S."/>
            <person name="Wolfe K.H."/>
            <person name="Lopes M.R."/>
            <person name="Hittinger C.T."/>
            <person name="Goeker M."/>
            <person name="Salamov A.A."/>
            <person name="Wisecaver J.H."/>
            <person name="Long T.M."/>
            <person name="Calvey C.H."/>
            <person name="Aerts A.L."/>
            <person name="Barry K.W."/>
            <person name="Choi C."/>
            <person name="Clum A."/>
            <person name="Coughlan A.Y."/>
            <person name="Deshpande S."/>
            <person name="Douglass A.P."/>
            <person name="Hanson S.J."/>
            <person name="Klenk H.-P."/>
            <person name="LaButti K.M."/>
            <person name="Lapidus A."/>
            <person name="Lindquist E.A."/>
            <person name="Lipzen A.M."/>
            <person name="Meier-Kolthoff J.P."/>
            <person name="Ohm R.A."/>
            <person name="Otillar R.P."/>
            <person name="Pangilinan J.L."/>
            <person name="Peng Y."/>
            <person name="Rokas A."/>
            <person name="Rosa C.A."/>
            <person name="Scheuner C."/>
            <person name="Sibirny A.A."/>
            <person name="Slot J.C."/>
            <person name="Stielow J.B."/>
            <person name="Sun H."/>
            <person name="Kurtzman C.P."/>
            <person name="Blackwell M."/>
            <person name="Grigoriev I.V."/>
            <person name="Jeffries T.W."/>
        </authorList>
    </citation>
    <scope>NUCLEOTIDE SEQUENCE [LARGE SCALE GENOMIC DNA]</scope>
    <source>
        <strain evidence="9">ATCC 58044 / CBS 1984 / NCYC 433 / NRRL Y-366-8</strain>
    </source>
</reference>
<evidence type="ECO:0000256" key="3">
    <source>
        <dbReference type="ARBA" id="ARBA00022692"/>
    </source>
</evidence>
<keyword evidence="5 7" id="KW-0472">Membrane</keyword>
<dbReference type="InterPro" id="IPR000612">
    <property type="entry name" value="PMP3"/>
</dbReference>
<gene>
    <name evidence="8" type="ORF">WICANDRAFT_91138</name>
</gene>
<sequence>MQFDTSDVILYVLAFFLPPFPILIRVGFCTNQFLLNVLLTLLFGLPGTLHALYIIYITSPITGSPDRRVINGDYERVIENDGTTPNNDNYPQAVFDQQADNAQQIPSSSSIHQPVNAPPPPYEDSKDFNKDSTDNKVQKF</sequence>
<dbReference type="OrthoDB" id="3980682at2759"/>
<feature type="transmembrane region" description="Helical" evidence="7">
    <location>
        <begin position="34"/>
        <end position="58"/>
    </location>
</feature>
<proteinExistence type="inferred from homology"/>